<feature type="region of interest" description="Disordered" evidence="1">
    <location>
        <begin position="755"/>
        <end position="781"/>
    </location>
</feature>
<feature type="compositionally biased region" description="Low complexity" evidence="1">
    <location>
        <begin position="101"/>
        <end position="110"/>
    </location>
</feature>
<feature type="compositionally biased region" description="Low complexity" evidence="1">
    <location>
        <begin position="314"/>
        <end position="329"/>
    </location>
</feature>
<sequence length="889" mass="95244">MLARRGDSAMAPRPGGPRPKHPPPEAARDVPLSPRWRDAIHSVSPETPPPSAERCRDDDDDDDHEDKFVPPETPPKKQKTMVGEVRTPSSFSRRHRPSPDPSSSSSLSSSGDDDGFDDDDVSSTFATPPATTTTLTTTVDGIDDDGSPPLSSSRRRARRHHQAHRSSTEATPFTPRSRRMMMDLSIDGCRQRQPSEEETRPRSRPPSPGMDVSSSSSSSYLFGGGGGVFVVPTSSAYATPRSTPSRRPPPHASRTTTTTTPIGLQRGSVFEMPPPRCHASSSTTTPGSEDGRCHQDGASSSHATTTSGWWCNRSPPSSLASTSSCASSSADRHCATSSTRSRSRLVPLTVLSRDGSPVVHRPSSSRPSPAAGGTTTSLFPSPLMRSLDRAYPPPNNNMTTPTSLPSLRRSDDVASVVGCTPTRSTTTTTATTGRLPPKIWLTPRGARCQSPVPSLPLPTPLGGPASMSSSFGMEDEEFIMTEMDSLLDGFGHHQADRHESADDNRRREGRAGPRRRRLRGERGGEGGGEGLDRVESEEAEMVALLTKGPLRMLDAFRPLSPRRDRHHDVSPRRPMPSITLNLDTILGEGVHEVPFLPSRSPSFLPRPVPFVQGGSRSLFDTTKDPIEGILLADAIAEAAKSNEPLTDDEGSEFNGDHSDFLLDLPRREVDGGIAPPAPSSNPSQAETTRKKISFRPTTAAGLHAPSLRRRAPSSSQDGPHDTWETGLALSSAAAEAAASHEGPNKRAFSDAAFAVAHRDSPSEPARELSSCGPKHPRRNSNDADVVMLTGGGDRQSSSVAHSLLSMSSLCGLSILHEIHPGGKAGPDNEQFQATAMSLPPTESSEFMSATIQAKLFRSEFSENSLGFSLDSNDGCVYQRDLFTPPVSMD</sequence>
<feature type="compositionally biased region" description="Basic and acidic residues" evidence="1">
    <location>
        <begin position="756"/>
        <end position="766"/>
    </location>
</feature>
<evidence type="ECO:0000256" key="1">
    <source>
        <dbReference type="SAM" id="MobiDB-lite"/>
    </source>
</evidence>
<feature type="region of interest" description="Disordered" evidence="1">
    <location>
        <begin position="494"/>
        <end position="535"/>
    </location>
</feature>
<proteinExistence type="predicted"/>
<feature type="compositionally biased region" description="Low complexity" evidence="1">
    <location>
        <begin position="229"/>
        <end position="245"/>
    </location>
</feature>
<feature type="compositionally biased region" description="Low complexity" evidence="1">
    <location>
        <begin position="252"/>
        <end position="261"/>
    </location>
</feature>
<feature type="compositionally biased region" description="Low complexity" evidence="1">
    <location>
        <begin position="298"/>
        <end position="307"/>
    </location>
</feature>
<feature type="compositionally biased region" description="Basic and acidic residues" evidence="1">
    <location>
        <begin position="494"/>
        <end position="511"/>
    </location>
</feature>
<evidence type="ECO:0000313" key="3">
    <source>
        <dbReference type="Proteomes" id="UP001530315"/>
    </source>
</evidence>
<feature type="compositionally biased region" description="Low complexity" evidence="1">
    <location>
        <begin position="209"/>
        <end position="221"/>
    </location>
</feature>
<dbReference type="AlphaFoldDB" id="A0ABD3NX42"/>
<feature type="compositionally biased region" description="Low complexity" evidence="1">
    <location>
        <begin position="420"/>
        <end position="432"/>
    </location>
</feature>
<feature type="compositionally biased region" description="Basic and acidic residues" evidence="1">
    <location>
        <begin position="189"/>
        <end position="201"/>
    </location>
</feature>
<feature type="compositionally biased region" description="Low complexity" evidence="1">
    <location>
        <begin position="122"/>
        <end position="138"/>
    </location>
</feature>
<feature type="compositionally biased region" description="Acidic residues" evidence="1">
    <location>
        <begin position="111"/>
        <end position="121"/>
    </location>
</feature>
<reference evidence="2 3" key="1">
    <citation type="submission" date="2024-10" db="EMBL/GenBank/DDBJ databases">
        <title>Updated reference genomes for cyclostephanoid diatoms.</title>
        <authorList>
            <person name="Roberts W.R."/>
            <person name="Alverson A.J."/>
        </authorList>
    </citation>
    <scope>NUCLEOTIDE SEQUENCE [LARGE SCALE GENOMIC DNA]</scope>
    <source>
        <strain evidence="2 3">AJA276-08</strain>
    </source>
</reference>
<comment type="caution">
    <text evidence="2">The sequence shown here is derived from an EMBL/GenBank/DDBJ whole genome shotgun (WGS) entry which is preliminary data.</text>
</comment>
<feature type="compositionally biased region" description="Basic and acidic residues" evidence="1">
    <location>
        <begin position="520"/>
        <end position="535"/>
    </location>
</feature>
<feature type="region of interest" description="Disordered" evidence="1">
    <location>
        <begin position="668"/>
        <end position="724"/>
    </location>
</feature>
<feature type="region of interest" description="Disordered" evidence="1">
    <location>
        <begin position="1"/>
        <end position="447"/>
    </location>
</feature>
<dbReference type="Proteomes" id="UP001530315">
    <property type="component" value="Unassembled WGS sequence"/>
</dbReference>
<gene>
    <name evidence="2" type="ORF">ACHAW5_009430</name>
</gene>
<evidence type="ECO:0000313" key="2">
    <source>
        <dbReference type="EMBL" id="KAL3779947.1"/>
    </source>
</evidence>
<feature type="compositionally biased region" description="Low complexity" evidence="1">
    <location>
        <begin position="356"/>
        <end position="369"/>
    </location>
</feature>
<organism evidence="2 3">
    <name type="scientific">Stephanodiscus triporus</name>
    <dbReference type="NCBI Taxonomy" id="2934178"/>
    <lineage>
        <taxon>Eukaryota</taxon>
        <taxon>Sar</taxon>
        <taxon>Stramenopiles</taxon>
        <taxon>Ochrophyta</taxon>
        <taxon>Bacillariophyta</taxon>
        <taxon>Coscinodiscophyceae</taxon>
        <taxon>Thalassiosirophycidae</taxon>
        <taxon>Stephanodiscales</taxon>
        <taxon>Stephanodiscaceae</taxon>
        <taxon>Stephanodiscus</taxon>
    </lineage>
</organism>
<accession>A0ABD3NX42</accession>
<name>A0ABD3NX42_9STRA</name>
<feature type="compositionally biased region" description="Basic residues" evidence="1">
    <location>
        <begin position="153"/>
        <end position="164"/>
    </location>
</feature>
<dbReference type="EMBL" id="JALLAZ020001139">
    <property type="protein sequence ID" value="KAL3779947.1"/>
    <property type="molecule type" value="Genomic_DNA"/>
</dbReference>
<protein>
    <submittedName>
        <fullName evidence="2">Uncharacterized protein</fullName>
    </submittedName>
</protein>
<keyword evidence="3" id="KW-1185">Reference proteome</keyword>